<reference evidence="8" key="2">
    <citation type="submission" date="2020-10" db="EMBL/GenBank/DDBJ databases">
        <authorList>
            <person name="Cooper E.A."/>
            <person name="Brenton Z.W."/>
            <person name="Flinn B.S."/>
            <person name="Jenkins J."/>
            <person name="Shu S."/>
            <person name="Flowers D."/>
            <person name="Luo F."/>
            <person name="Wang Y."/>
            <person name="Xia P."/>
            <person name="Barry K."/>
            <person name="Daum C."/>
            <person name="Lipzen A."/>
            <person name="Yoshinaga Y."/>
            <person name="Schmutz J."/>
            <person name="Saski C."/>
            <person name="Vermerris W."/>
            <person name="Kresovich S."/>
        </authorList>
    </citation>
    <scope>NUCLEOTIDE SEQUENCE</scope>
</reference>
<dbReference type="PROSITE" id="PS50811">
    <property type="entry name" value="WRKY"/>
    <property type="match status" value="1"/>
</dbReference>
<evidence type="ECO:0000259" key="7">
    <source>
        <dbReference type="PROSITE" id="PS50811"/>
    </source>
</evidence>
<evidence type="ECO:0000256" key="6">
    <source>
        <dbReference type="SAM" id="MobiDB-lite"/>
    </source>
</evidence>
<comment type="subcellular location">
    <subcellularLocation>
        <location evidence="1">Nucleus</location>
    </subcellularLocation>
</comment>
<dbReference type="SMART" id="SM00774">
    <property type="entry name" value="WRKY"/>
    <property type="match status" value="1"/>
</dbReference>
<comment type="caution">
    <text evidence="8">The sequence shown here is derived from an EMBL/GenBank/DDBJ whole genome shotgun (WGS) entry which is preliminary data.</text>
</comment>
<dbReference type="InterPro" id="IPR036576">
    <property type="entry name" value="WRKY_dom_sf"/>
</dbReference>
<feature type="region of interest" description="Disordered" evidence="6">
    <location>
        <begin position="1"/>
        <end position="27"/>
    </location>
</feature>
<dbReference type="PANTHER" id="PTHR31282">
    <property type="entry name" value="WRKY TRANSCRIPTION FACTOR 21-RELATED"/>
    <property type="match status" value="1"/>
</dbReference>
<dbReference type="GO" id="GO:0005634">
    <property type="term" value="C:nucleus"/>
    <property type="evidence" value="ECO:0007669"/>
    <property type="project" value="UniProtKB-SubCell"/>
</dbReference>
<keyword evidence="3" id="KW-0238">DNA-binding</keyword>
<dbReference type="GO" id="GO:0043565">
    <property type="term" value="F:sequence-specific DNA binding"/>
    <property type="evidence" value="ECO:0007669"/>
    <property type="project" value="InterPro"/>
</dbReference>
<feature type="compositionally biased region" description="Basic and acidic residues" evidence="6">
    <location>
        <begin position="1"/>
        <end position="16"/>
    </location>
</feature>
<evidence type="ECO:0000256" key="1">
    <source>
        <dbReference type="ARBA" id="ARBA00004123"/>
    </source>
</evidence>
<dbReference type="Pfam" id="PF03106">
    <property type="entry name" value="WRKY"/>
    <property type="match status" value="1"/>
</dbReference>
<dbReference type="AlphaFoldDB" id="A0A921QDV7"/>
<accession>A0A921QDV7</accession>
<dbReference type="InterPro" id="IPR044810">
    <property type="entry name" value="WRKY_plant"/>
</dbReference>
<organism evidence="8 9">
    <name type="scientific">Sorghum bicolor</name>
    <name type="common">Sorghum</name>
    <name type="synonym">Sorghum vulgare</name>
    <dbReference type="NCBI Taxonomy" id="4558"/>
    <lineage>
        <taxon>Eukaryota</taxon>
        <taxon>Viridiplantae</taxon>
        <taxon>Streptophyta</taxon>
        <taxon>Embryophyta</taxon>
        <taxon>Tracheophyta</taxon>
        <taxon>Spermatophyta</taxon>
        <taxon>Magnoliopsida</taxon>
        <taxon>Liliopsida</taxon>
        <taxon>Poales</taxon>
        <taxon>Poaceae</taxon>
        <taxon>PACMAD clade</taxon>
        <taxon>Panicoideae</taxon>
        <taxon>Andropogonodae</taxon>
        <taxon>Andropogoneae</taxon>
        <taxon>Sorghinae</taxon>
        <taxon>Sorghum</taxon>
    </lineage>
</organism>
<sequence length="300" mass="34433">MKLTEMKHHPYHHDNRCPPQSSASDHHSLACDCDHRSAMKEISREQSLVTQLRAIVLPALQQADERYELVAQMFQSILDCSSKAMAELQRHHQSDDDARARPDDVLVDDKKRVKRSISDDCISKEEDVVKPRHKQLKRGRFDESMSLETPVPHYDGRQWRKYGQKHINKSKHPRNYYRCAYRQEQGCKATKTVQQQDDDSTGTDHPVMFTVVYHDQHTCKDNNGINLGIDDSETNSQSSISTISTDPYGRETPSLDGNKLLDKSADLITRNSMYEPADMTVFEPLDLDSWALDAFLRFGA</sequence>
<evidence type="ECO:0000256" key="5">
    <source>
        <dbReference type="ARBA" id="ARBA00023242"/>
    </source>
</evidence>
<protein>
    <recommendedName>
        <fullName evidence="7">WRKY domain-containing protein</fullName>
    </recommendedName>
</protein>
<name>A0A921QDV7_SORBI</name>
<proteinExistence type="predicted"/>
<feature type="compositionally biased region" description="Low complexity" evidence="6">
    <location>
        <begin position="234"/>
        <end position="246"/>
    </location>
</feature>
<dbReference type="EMBL" id="CM027687">
    <property type="protein sequence ID" value="KAG0519963.1"/>
    <property type="molecule type" value="Genomic_DNA"/>
</dbReference>
<keyword evidence="4" id="KW-0804">Transcription</keyword>
<gene>
    <name evidence="8" type="ORF">BDA96_08G032400</name>
</gene>
<keyword evidence="5" id="KW-0539">Nucleus</keyword>
<dbReference type="Gene3D" id="2.20.25.80">
    <property type="entry name" value="WRKY domain"/>
    <property type="match status" value="1"/>
</dbReference>
<dbReference type="Proteomes" id="UP000807115">
    <property type="component" value="Chromosome 8"/>
</dbReference>
<evidence type="ECO:0000256" key="4">
    <source>
        <dbReference type="ARBA" id="ARBA00023163"/>
    </source>
</evidence>
<evidence type="ECO:0000313" key="9">
    <source>
        <dbReference type="Proteomes" id="UP000807115"/>
    </source>
</evidence>
<reference evidence="8" key="1">
    <citation type="journal article" date="2019" name="BMC Genomics">
        <title>A new reference genome for Sorghum bicolor reveals high levels of sequence similarity between sweet and grain genotypes: implications for the genetics of sugar metabolism.</title>
        <authorList>
            <person name="Cooper E.A."/>
            <person name="Brenton Z.W."/>
            <person name="Flinn B.S."/>
            <person name="Jenkins J."/>
            <person name="Shu S."/>
            <person name="Flowers D."/>
            <person name="Luo F."/>
            <person name="Wang Y."/>
            <person name="Xia P."/>
            <person name="Barry K."/>
            <person name="Daum C."/>
            <person name="Lipzen A."/>
            <person name="Yoshinaga Y."/>
            <person name="Schmutz J."/>
            <person name="Saski C."/>
            <person name="Vermerris W."/>
            <person name="Kresovich S."/>
        </authorList>
    </citation>
    <scope>NUCLEOTIDE SEQUENCE</scope>
</reference>
<dbReference type="InterPro" id="IPR003657">
    <property type="entry name" value="WRKY_dom"/>
</dbReference>
<dbReference type="GO" id="GO:0003700">
    <property type="term" value="F:DNA-binding transcription factor activity"/>
    <property type="evidence" value="ECO:0007669"/>
    <property type="project" value="InterPro"/>
</dbReference>
<evidence type="ECO:0000313" key="8">
    <source>
        <dbReference type="EMBL" id="KAG0519963.1"/>
    </source>
</evidence>
<dbReference type="SUPFAM" id="SSF118290">
    <property type="entry name" value="WRKY DNA-binding domain"/>
    <property type="match status" value="1"/>
</dbReference>
<keyword evidence="2" id="KW-0805">Transcription regulation</keyword>
<evidence type="ECO:0000256" key="2">
    <source>
        <dbReference type="ARBA" id="ARBA00023015"/>
    </source>
</evidence>
<feature type="domain" description="WRKY" evidence="7">
    <location>
        <begin position="155"/>
        <end position="200"/>
    </location>
</feature>
<feature type="region of interest" description="Disordered" evidence="6">
    <location>
        <begin position="232"/>
        <end position="256"/>
    </location>
</feature>
<evidence type="ECO:0000256" key="3">
    <source>
        <dbReference type="ARBA" id="ARBA00023125"/>
    </source>
</evidence>